<evidence type="ECO:0000313" key="1">
    <source>
        <dbReference type="EMBL" id="MEM5341477.1"/>
    </source>
</evidence>
<comment type="caution">
    <text evidence="1">The sequence shown here is derived from an EMBL/GenBank/DDBJ whole genome shotgun (WGS) entry which is preliminary data.</text>
</comment>
<keyword evidence="2" id="KW-1185">Reference proteome</keyword>
<dbReference type="EMBL" id="JAZHGA010000011">
    <property type="protein sequence ID" value="MEM5341477.1"/>
    <property type="molecule type" value="Genomic_DNA"/>
</dbReference>
<name>A0ABU9R4A5_9BURK</name>
<dbReference type="RefSeq" id="WP_342959044.1">
    <property type="nucleotide sequence ID" value="NZ_JAZHFZ010000010.1"/>
</dbReference>
<organism evidence="1 2">
    <name type="scientific">Paraburkholderia azotifigens</name>
    <dbReference type="NCBI Taxonomy" id="2057004"/>
    <lineage>
        <taxon>Bacteria</taxon>
        <taxon>Pseudomonadati</taxon>
        <taxon>Pseudomonadota</taxon>
        <taxon>Betaproteobacteria</taxon>
        <taxon>Burkholderiales</taxon>
        <taxon>Burkholderiaceae</taxon>
        <taxon>Paraburkholderia</taxon>
    </lineage>
</organism>
<gene>
    <name evidence="1" type="ORF">V4C56_17870</name>
</gene>
<evidence type="ECO:0000313" key="2">
    <source>
        <dbReference type="Proteomes" id="UP001481677"/>
    </source>
</evidence>
<reference evidence="1 2" key="1">
    <citation type="submission" date="2024-01" db="EMBL/GenBank/DDBJ databases">
        <title>The diversity of rhizobia nodulating Mimosa spp. in eleven states of Brazil covering several biomes is determined by host plant, location, and edaphic factors.</title>
        <authorList>
            <person name="Rouws L."/>
            <person name="Barauna A."/>
            <person name="Beukes C."/>
            <person name="De Faria S.M."/>
            <person name="Gross E."/>
            <person name="Dos Reis Junior F.B."/>
            <person name="Simon M."/>
            <person name="Maluk M."/>
            <person name="Odee D.W."/>
            <person name="Kenicer G."/>
            <person name="Young J.P.W."/>
            <person name="Reis V.M."/>
            <person name="Zilli J."/>
            <person name="James E.K."/>
        </authorList>
    </citation>
    <scope>NUCLEOTIDE SEQUENCE [LARGE SCALE GENOMIC DNA]</scope>
    <source>
        <strain evidence="1 2">JPY530</strain>
    </source>
</reference>
<protein>
    <submittedName>
        <fullName evidence="1">Uncharacterized protein</fullName>
    </submittedName>
</protein>
<dbReference type="Proteomes" id="UP001481677">
    <property type="component" value="Unassembled WGS sequence"/>
</dbReference>
<accession>A0ABU9R4A5</accession>
<proteinExistence type="predicted"/>
<sequence length="91" mass="10215">MSEFTVGDLKRQLAALDDDMKLSFDGDLTFYRFKQIADDEVFLEFAEPKAYLSDSFKKRNGNVKVAFIETGDLQGGDEAGIIRGTVDVEVR</sequence>